<evidence type="ECO:0000256" key="1">
    <source>
        <dbReference type="SAM" id="MobiDB-lite"/>
    </source>
</evidence>
<proteinExistence type="predicted"/>
<feature type="region of interest" description="Disordered" evidence="1">
    <location>
        <begin position="197"/>
        <end position="224"/>
    </location>
</feature>
<reference evidence="3" key="1">
    <citation type="submission" date="2017-06" db="EMBL/GenBank/DDBJ databases">
        <authorList>
            <person name="Varghese N."/>
            <person name="Submissions S."/>
        </authorList>
    </citation>
    <scope>NUCLEOTIDE SEQUENCE [LARGE SCALE GENOMIC DNA]</scope>
    <source>
        <strain evidence="3">NKM1</strain>
    </source>
</reference>
<protein>
    <submittedName>
        <fullName evidence="2">Uncharacterized protein</fullName>
    </submittedName>
</protein>
<sequence>MNLDELEPEQEHVPHYERYAESLKDKAIADIEKIAGVEYTPPGWDYTRMEHGFPTGWVGEEKTVPAFVSAIVSADKKKPVLKYLALMVDRWTTQIKENRFSGGRVSPTVFVTDSEENSFWDEAGESSLEEEERDALIQLLEVERLHRSWLLDLHRLLLVEQKPKRVTDRATQVMEEVYSWYSILPDHVKGEVMIDPRFPKLENNGKNGHSNTSEKKGREGGKKRTDVAPLETLFRDGEKLAKLTQILQSRDFVDENRKWISDENASIIALCEVLCETKAYLTTTKRTPVGRSICKYFGLGEKPFDESMFRKLKNPEWLSEMHDILKRL</sequence>
<dbReference type="RefSeq" id="WP_089318358.1">
    <property type="nucleotide sequence ID" value="NZ_FZOQ01000004.1"/>
</dbReference>
<gene>
    <name evidence="2" type="ORF">SAMN06296052_104176</name>
</gene>
<dbReference type="AlphaFoldDB" id="A0A239DEF6"/>
<accession>A0A239DEF6</accession>
<dbReference type="Proteomes" id="UP000198432">
    <property type="component" value="Unassembled WGS sequence"/>
</dbReference>
<feature type="compositionally biased region" description="Basic and acidic residues" evidence="1">
    <location>
        <begin position="212"/>
        <end position="224"/>
    </location>
</feature>
<keyword evidence="3" id="KW-1185">Reference proteome</keyword>
<dbReference type="EMBL" id="FZOQ01000004">
    <property type="protein sequence ID" value="SNS30281.1"/>
    <property type="molecule type" value="Genomic_DNA"/>
</dbReference>
<name>A0A239DEF6_9BACT</name>
<organism evidence="2 3">
    <name type="scientific">Pontibacter ummariensis</name>
    <dbReference type="NCBI Taxonomy" id="1610492"/>
    <lineage>
        <taxon>Bacteria</taxon>
        <taxon>Pseudomonadati</taxon>
        <taxon>Bacteroidota</taxon>
        <taxon>Cytophagia</taxon>
        <taxon>Cytophagales</taxon>
        <taxon>Hymenobacteraceae</taxon>
        <taxon>Pontibacter</taxon>
    </lineage>
</organism>
<evidence type="ECO:0000313" key="3">
    <source>
        <dbReference type="Proteomes" id="UP000198432"/>
    </source>
</evidence>
<evidence type="ECO:0000313" key="2">
    <source>
        <dbReference type="EMBL" id="SNS30281.1"/>
    </source>
</evidence>